<dbReference type="Proteomes" id="UP001150538">
    <property type="component" value="Unassembled WGS sequence"/>
</dbReference>
<feature type="compositionally biased region" description="Basic and acidic residues" evidence="1">
    <location>
        <begin position="274"/>
        <end position="285"/>
    </location>
</feature>
<dbReference type="PANTHER" id="PTHR31126">
    <property type="entry name" value="TYROSINE-PROTEIN PHOSPHATASE"/>
    <property type="match status" value="1"/>
</dbReference>
<evidence type="ECO:0000313" key="4">
    <source>
        <dbReference type="Proteomes" id="UP001150538"/>
    </source>
</evidence>
<feature type="region of interest" description="Disordered" evidence="1">
    <location>
        <begin position="93"/>
        <end position="135"/>
    </location>
</feature>
<dbReference type="AlphaFoldDB" id="A0A9W7ZUK8"/>
<feature type="compositionally biased region" description="Low complexity" evidence="1">
    <location>
        <begin position="124"/>
        <end position="135"/>
    </location>
</feature>
<sequence length="691" mass="75991">MSYNDNCFYVPPPPPGLAPPTEVTKGGSKSSRVQSSTSTTASDSGGTPSSKCTSIKQVPIRYFETLPNPQFRDRILNFRDLCKSHNRIIDDLKTKAGVGKKPSSSAEPHKPKEVDAVGRSIGDSSNSSYSGSSSSGLYSSTSLHSAKDCTTEAPQSVIGAGDEDLPSAEISLREIEKSSGCIAPGILFRSAELGCADDNDVERLFNRYRIHTIIDLRSELEADADGTLAHQYPAVSILEFEPDDIMFSNGLFAKRDSIGVSKPKKEKKKRKKQAKDEKMQLEKCEKRMGKLSEINAAAESNVGKSSSSHAHLQHLDPRKVHSSHPLPRLDPNYTMVNDPSLKVKPSRSIDNRNKGNHKSSVSELNDAMSVLTVDSAKSGQSYCASIETTSSFVTGSSSSGETTCSEMSLASGMSAFECSEKESTGHKSRVGPPTVSVSSAGDEEIFHPDLEKFPPNIRKDLIVRTLSHRNSHSMCRRHRFRINIIGSRYRWQGVWSETPLSLKLRVMYSMAMYGMKDASYLIAKNVIGPRGLLQFYQDIIEYSKDELQQVISLFVDPKRYPILVHCTHGKDRTGIVIALVTSLAGVSDELVARDYALSQKELLPIRQRMIDHDMGKAGLPPDFCDSPYPVMRYLLQYIKKTYGSTREYLLSIGLTPKQLDQIVQCLRGENPGLKSMACCSQDNLLGGCCSS</sequence>
<dbReference type="Pfam" id="PF13350">
    <property type="entry name" value="Y_phosphatase3"/>
    <property type="match status" value="2"/>
</dbReference>
<feature type="region of interest" description="Disordered" evidence="1">
    <location>
        <begin position="1"/>
        <end position="53"/>
    </location>
</feature>
<dbReference type="PROSITE" id="PS00383">
    <property type="entry name" value="TYR_PHOSPHATASE_1"/>
    <property type="match status" value="1"/>
</dbReference>
<proteinExistence type="predicted"/>
<feature type="compositionally biased region" description="Basic residues" evidence="1">
    <location>
        <begin position="262"/>
        <end position="273"/>
    </location>
</feature>
<dbReference type="PANTHER" id="PTHR31126:SF1">
    <property type="entry name" value="TYROSINE SPECIFIC PROTEIN PHOSPHATASES DOMAIN-CONTAINING PROTEIN"/>
    <property type="match status" value="1"/>
</dbReference>
<dbReference type="GO" id="GO:0004721">
    <property type="term" value="F:phosphoprotein phosphatase activity"/>
    <property type="evidence" value="ECO:0007669"/>
    <property type="project" value="InterPro"/>
</dbReference>
<feature type="region of interest" description="Disordered" evidence="1">
    <location>
        <begin position="261"/>
        <end position="285"/>
    </location>
</feature>
<dbReference type="SUPFAM" id="SSF52799">
    <property type="entry name" value="(Phosphotyrosine protein) phosphatases II"/>
    <property type="match status" value="1"/>
</dbReference>
<dbReference type="EMBL" id="JANBPU010000091">
    <property type="protein sequence ID" value="KAJ1916791.1"/>
    <property type="molecule type" value="Genomic_DNA"/>
</dbReference>
<keyword evidence="4" id="KW-1185">Reference proteome</keyword>
<organism evidence="3 4">
    <name type="scientific">Mycoemilia scoparia</name>
    <dbReference type="NCBI Taxonomy" id="417184"/>
    <lineage>
        <taxon>Eukaryota</taxon>
        <taxon>Fungi</taxon>
        <taxon>Fungi incertae sedis</taxon>
        <taxon>Zoopagomycota</taxon>
        <taxon>Kickxellomycotina</taxon>
        <taxon>Kickxellomycetes</taxon>
        <taxon>Kickxellales</taxon>
        <taxon>Kickxellaceae</taxon>
        <taxon>Mycoemilia</taxon>
    </lineage>
</organism>
<feature type="region of interest" description="Disordered" evidence="1">
    <location>
        <begin position="316"/>
        <end position="362"/>
    </location>
</feature>
<dbReference type="InterPro" id="IPR016130">
    <property type="entry name" value="Tyr_Pase_AS"/>
</dbReference>
<name>A0A9W7ZUK8_9FUNG</name>
<dbReference type="InterPro" id="IPR026893">
    <property type="entry name" value="Tyr/Ser_Pase_IphP-type"/>
</dbReference>
<comment type="caution">
    <text evidence="3">The sequence shown here is derived from an EMBL/GenBank/DDBJ whole genome shotgun (WGS) entry which is preliminary data.</text>
</comment>
<dbReference type="Gene3D" id="3.90.190.10">
    <property type="entry name" value="Protein tyrosine phosphatase superfamily"/>
    <property type="match status" value="2"/>
</dbReference>
<dbReference type="OrthoDB" id="9988524at2759"/>
<feature type="domain" description="Tyrosine specific protein phosphatases" evidence="2">
    <location>
        <begin position="537"/>
        <end position="579"/>
    </location>
</feature>
<reference evidence="3" key="1">
    <citation type="submission" date="2022-07" db="EMBL/GenBank/DDBJ databases">
        <title>Phylogenomic reconstructions and comparative analyses of Kickxellomycotina fungi.</title>
        <authorList>
            <person name="Reynolds N.K."/>
            <person name="Stajich J.E."/>
            <person name="Barry K."/>
            <person name="Grigoriev I.V."/>
            <person name="Crous P."/>
            <person name="Smith M.E."/>
        </authorList>
    </citation>
    <scope>NUCLEOTIDE SEQUENCE</scope>
    <source>
        <strain evidence="3">NBRC 100468</strain>
    </source>
</reference>
<feature type="compositionally biased region" description="Low complexity" evidence="1">
    <location>
        <begin position="28"/>
        <end position="50"/>
    </location>
</feature>
<evidence type="ECO:0000313" key="3">
    <source>
        <dbReference type="EMBL" id="KAJ1916791.1"/>
    </source>
</evidence>
<evidence type="ECO:0000256" key="1">
    <source>
        <dbReference type="SAM" id="MobiDB-lite"/>
    </source>
</evidence>
<dbReference type="PROSITE" id="PS50056">
    <property type="entry name" value="TYR_PHOSPHATASE_2"/>
    <property type="match status" value="1"/>
</dbReference>
<dbReference type="InterPro" id="IPR029021">
    <property type="entry name" value="Prot-tyrosine_phosphatase-like"/>
</dbReference>
<protein>
    <recommendedName>
        <fullName evidence="2">Tyrosine specific protein phosphatases domain-containing protein</fullName>
    </recommendedName>
</protein>
<feature type="compositionally biased region" description="Basic and acidic residues" evidence="1">
    <location>
        <begin position="107"/>
        <end position="116"/>
    </location>
</feature>
<evidence type="ECO:0000259" key="2">
    <source>
        <dbReference type="PROSITE" id="PS50056"/>
    </source>
</evidence>
<dbReference type="InterPro" id="IPR000387">
    <property type="entry name" value="Tyr_Pase_dom"/>
</dbReference>
<gene>
    <name evidence="3" type="ORF">H4219_003567</name>
</gene>
<accession>A0A9W7ZUK8</accession>